<comment type="caution">
    <text evidence="3">The sequence shown here is derived from an EMBL/GenBank/DDBJ whole genome shotgun (WGS) entry which is preliminary data.</text>
</comment>
<sequence>MHLSSLLLPLALTVLGGARHVLGKAVFAHFMVSNAANYTVDDWEYDIQLAKDAHIDAFALNMAYNEGTDSVSIARAFVAAESKNFKLFFSFDYAGRGPWPRAAVMSTILNYKDRSAHFRYNGQPFASTFEGPEQAQDWIDIKQVTGCFFVPDWSSVGAKAAMSLAGGVADGLFSWAAWPWGPQNMDTYVDASYLQYLNGKPYMMPVSPWFYTNLPQWKKNWMWRGDNLWFDRWQEVMYVQPEWVQIISWNDYARGRGLTRLQTGESHYIGPIRNNALAAMRSAPFDYVSNMPHDGWRAWLPYVSDMYRYNITLFDKEGVTFWYRPNPRSACGSGGTTGNTASQLQLEFPAAEVAADAVFYTAQLASEGATVTVSIGGVSTVGTWSDTPDGGSGLYHGNVSFNGRTGPVQITLSRGGKTLASASGTPISSACTLVNWNAWVGNAMSSETTVSIPWLQKDKVCIRGTGANDFADMCAFSCSYGYCPIGACVCLAMGTERKKPPYTGVVAFPVAGRSADYSGLCSFNCNLGKIGDRGCPSDICGTAEAPLVIPTVSPFLPFACTGGQGPPGWEGLCSYACNFGFCPSNICTCTQTGALNVPPPKIRDTVGSSLNPKVNDWGLCDFACPRGYCPEGSCNQRPASGGGAAAPIAPDIWTNPDPTPLVGCSPPCNLILPPYTLATPTTISCQPLTTTFVGRWASNSAPATTVTTITFPVITTTRIPVFNINITQAAVNNVVFTVTPSIFCIAPITVGPPPGVTVPSRSSSLITYSITSTPTASTTPWPPITSTFKTKISFTSTSSVMPTCTSGCGDECTRNCNDCDVNCSCMDCCKDCNHDDHGSDNDDDDDNNNNNKDNDNCIGWFCPPSSGPPPGPPPPPGGGGGGGSDDDPSCTSRSAVVHTTVHCRLYSSSGKLTLETTCTSTESSTTSGCSMTPTRTTTYTSSNCPRLAGYKPAWSEYTGAVPTPGGPGWNVYTWTTGTYTTKAPNTPNPTPTPTPNPNVKPLTRGPINCFNERDFPGHADIQSGDQDRFSSEFSNLRRDMGDDDTIGPGDAPIRFRRTDGKGVNYDFRVEWVAGCVTTVGRQSFGFPLGMAQSLITAYLLVRENYTKCNNGGVGGTCQAGCLLYTFEGARGGDGGIDLCAGFDCRQCGSAFSSPQCQSCCRGFRMAVAGPPSVAGNHSHYVAGENGGIVIDDLKQY</sequence>
<feature type="compositionally biased region" description="Pro residues" evidence="1">
    <location>
        <begin position="986"/>
        <end position="998"/>
    </location>
</feature>
<dbReference type="Proteomes" id="UP001172159">
    <property type="component" value="Unassembled WGS sequence"/>
</dbReference>
<evidence type="ECO:0000256" key="1">
    <source>
        <dbReference type="SAM" id="MobiDB-lite"/>
    </source>
</evidence>
<keyword evidence="4" id="KW-1185">Reference proteome</keyword>
<reference evidence="3" key="1">
    <citation type="submission" date="2023-06" db="EMBL/GenBank/DDBJ databases">
        <title>Genome-scale phylogeny and comparative genomics of the fungal order Sordariales.</title>
        <authorList>
            <consortium name="Lawrence Berkeley National Laboratory"/>
            <person name="Hensen N."/>
            <person name="Bonometti L."/>
            <person name="Westerberg I."/>
            <person name="Brannstrom I.O."/>
            <person name="Guillou S."/>
            <person name="Cros-Aarteil S."/>
            <person name="Calhoun S."/>
            <person name="Haridas S."/>
            <person name="Kuo A."/>
            <person name="Mondo S."/>
            <person name="Pangilinan J."/>
            <person name="Riley R."/>
            <person name="Labutti K."/>
            <person name="Andreopoulos B."/>
            <person name="Lipzen A."/>
            <person name="Chen C."/>
            <person name="Yanf M."/>
            <person name="Daum C."/>
            <person name="Ng V."/>
            <person name="Clum A."/>
            <person name="Steindorff A."/>
            <person name="Ohm R."/>
            <person name="Martin F."/>
            <person name="Silar P."/>
            <person name="Natvig D."/>
            <person name="Lalanne C."/>
            <person name="Gautier V."/>
            <person name="Ament-Velasquez S.L."/>
            <person name="Kruys A."/>
            <person name="Hutchinson M.I."/>
            <person name="Powell A.J."/>
            <person name="Barry K."/>
            <person name="Miller A.N."/>
            <person name="Grigoriev I.V."/>
            <person name="Debuchy R."/>
            <person name="Gladieux P."/>
            <person name="Thoren M.H."/>
            <person name="Johannesson H."/>
        </authorList>
    </citation>
    <scope>NUCLEOTIDE SEQUENCE</scope>
    <source>
        <strain evidence="3">CBS 540.89</strain>
    </source>
</reference>
<evidence type="ECO:0000256" key="2">
    <source>
        <dbReference type="SAM" id="SignalP"/>
    </source>
</evidence>
<dbReference type="GO" id="GO:0051118">
    <property type="term" value="F:glucan endo-1,3-alpha-glucosidase activity"/>
    <property type="evidence" value="ECO:0007669"/>
    <property type="project" value="InterPro"/>
</dbReference>
<dbReference type="Pfam" id="PF03659">
    <property type="entry name" value="Glyco_hydro_71"/>
    <property type="match status" value="1"/>
</dbReference>
<dbReference type="CDD" id="cd11577">
    <property type="entry name" value="GH71"/>
    <property type="match status" value="1"/>
</dbReference>
<dbReference type="InterPro" id="IPR005197">
    <property type="entry name" value="Glyco_hydro_71"/>
</dbReference>
<evidence type="ECO:0000313" key="3">
    <source>
        <dbReference type="EMBL" id="KAK0735941.1"/>
    </source>
</evidence>
<accession>A0AA40BKM6</accession>
<feature type="chain" id="PRO_5041324043" evidence="2">
    <location>
        <begin position="19"/>
        <end position="1196"/>
    </location>
</feature>
<feature type="region of interest" description="Disordered" evidence="1">
    <location>
        <begin position="865"/>
        <end position="892"/>
    </location>
</feature>
<dbReference type="Gene3D" id="3.20.20.80">
    <property type="entry name" value="Glycosidases"/>
    <property type="match status" value="1"/>
</dbReference>
<feature type="signal peptide" evidence="2">
    <location>
        <begin position="1"/>
        <end position="18"/>
    </location>
</feature>
<dbReference type="EMBL" id="JAUKTV010000006">
    <property type="protein sequence ID" value="KAK0735941.1"/>
    <property type="molecule type" value="Genomic_DNA"/>
</dbReference>
<proteinExistence type="predicted"/>
<keyword evidence="2" id="KW-0732">Signal</keyword>
<evidence type="ECO:0000313" key="4">
    <source>
        <dbReference type="Proteomes" id="UP001172159"/>
    </source>
</evidence>
<feature type="compositionally biased region" description="Pro residues" evidence="1">
    <location>
        <begin position="865"/>
        <end position="877"/>
    </location>
</feature>
<gene>
    <name evidence="3" type="ORF">B0T21DRAFT_383648</name>
</gene>
<dbReference type="AlphaFoldDB" id="A0AA40BKM6"/>
<organism evidence="3 4">
    <name type="scientific">Apiosordaria backusii</name>
    <dbReference type="NCBI Taxonomy" id="314023"/>
    <lineage>
        <taxon>Eukaryota</taxon>
        <taxon>Fungi</taxon>
        <taxon>Dikarya</taxon>
        <taxon>Ascomycota</taxon>
        <taxon>Pezizomycotina</taxon>
        <taxon>Sordariomycetes</taxon>
        <taxon>Sordariomycetidae</taxon>
        <taxon>Sordariales</taxon>
        <taxon>Lasiosphaeriaceae</taxon>
        <taxon>Apiosordaria</taxon>
    </lineage>
</organism>
<name>A0AA40BKM6_9PEZI</name>
<keyword evidence="3" id="KW-0378">Hydrolase</keyword>
<feature type="region of interest" description="Disordered" evidence="1">
    <location>
        <begin position="981"/>
        <end position="1000"/>
    </location>
</feature>
<protein>
    <submittedName>
        <fullName evidence="3">Glycosyl hydrolase family 71-domain-containing protein</fullName>
    </submittedName>
</protein>